<dbReference type="CDD" id="cd00303">
    <property type="entry name" value="retropepsin_like"/>
    <property type="match status" value="1"/>
</dbReference>
<dbReference type="AlphaFoldDB" id="A0ABD1DY76"/>
<keyword evidence="5" id="KW-1185">Reference proteome</keyword>
<feature type="region of interest" description="Disordered" evidence="2">
    <location>
        <begin position="241"/>
        <end position="260"/>
    </location>
</feature>
<dbReference type="PROSITE" id="PS00141">
    <property type="entry name" value="ASP_PROTEASE"/>
    <property type="match status" value="1"/>
</dbReference>
<dbReference type="Proteomes" id="UP001562425">
    <property type="component" value="Unassembled WGS sequence"/>
</dbReference>
<dbReference type="SUPFAM" id="SSF50630">
    <property type="entry name" value="Acid proteases"/>
    <property type="match status" value="1"/>
</dbReference>
<dbReference type="InterPro" id="IPR001878">
    <property type="entry name" value="Znf_CCHC"/>
</dbReference>
<evidence type="ECO:0000256" key="2">
    <source>
        <dbReference type="SAM" id="MobiDB-lite"/>
    </source>
</evidence>
<name>A0ABD1DY76_CULPP</name>
<evidence type="ECO:0000256" key="1">
    <source>
        <dbReference type="PROSITE-ProRule" id="PRU00047"/>
    </source>
</evidence>
<dbReference type="SUPFAM" id="SSF57756">
    <property type="entry name" value="Retrovirus zinc finger-like domains"/>
    <property type="match status" value="1"/>
</dbReference>
<dbReference type="PROSITE" id="PS50158">
    <property type="entry name" value="ZF_CCHC"/>
    <property type="match status" value="1"/>
</dbReference>
<dbReference type="InterPro" id="IPR036875">
    <property type="entry name" value="Znf_CCHC_sf"/>
</dbReference>
<proteinExistence type="predicted"/>
<gene>
    <name evidence="4" type="ORF">pipiens_018756</name>
</gene>
<keyword evidence="1" id="KW-0863">Zinc-finger</keyword>
<dbReference type="Pfam" id="PF13975">
    <property type="entry name" value="gag-asp_proteas"/>
    <property type="match status" value="1"/>
</dbReference>
<protein>
    <recommendedName>
        <fullName evidence="3">CCHC-type domain-containing protein</fullName>
    </recommendedName>
</protein>
<dbReference type="InterPro" id="IPR005162">
    <property type="entry name" value="Retrotrans_gag_dom"/>
</dbReference>
<feature type="compositionally biased region" description="Polar residues" evidence="2">
    <location>
        <begin position="182"/>
        <end position="203"/>
    </location>
</feature>
<feature type="region of interest" description="Disordered" evidence="2">
    <location>
        <begin position="173"/>
        <end position="209"/>
    </location>
</feature>
<reference evidence="4 5" key="1">
    <citation type="submission" date="2024-05" db="EMBL/GenBank/DDBJ databases">
        <title>Culex pipiens pipiens assembly and annotation.</title>
        <authorList>
            <person name="Alout H."/>
            <person name="Durand T."/>
        </authorList>
    </citation>
    <scope>NUCLEOTIDE SEQUENCE [LARGE SCALE GENOMIC DNA]</scope>
    <source>
        <strain evidence="4">HA-2024</strain>
        <tissue evidence="4">Whole body</tissue>
    </source>
</reference>
<dbReference type="InterPro" id="IPR001969">
    <property type="entry name" value="Aspartic_peptidase_AS"/>
</dbReference>
<keyword evidence="1" id="KW-0862">Zinc</keyword>
<organism evidence="4 5">
    <name type="scientific">Culex pipiens pipiens</name>
    <name type="common">Northern house mosquito</name>
    <dbReference type="NCBI Taxonomy" id="38569"/>
    <lineage>
        <taxon>Eukaryota</taxon>
        <taxon>Metazoa</taxon>
        <taxon>Ecdysozoa</taxon>
        <taxon>Arthropoda</taxon>
        <taxon>Hexapoda</taxon>
        <taxon>Insecta</taxon>
        <taxon>Pterygota</taxon>
        <taxon>Neoptera</taxon>
        <taxon>Endopterygota</taxon>
        <taxon>Diptera</taxon>
        <taxon>Nematocera</taxon>
        <taxon>Culicoidea</taxon>
        <taxon>Culicidae</taxon>
        <taxon>Culicinae</taxon>
        <taxon>Culicini</taxon>
        <taxon>Culex</taxon>
        <taxon>Culex</taxon>
    </lineage>
</organism>
<evidence type="ECO:0000259" key="3">
    <source>
        <dbReference type="PROSITE" id="PS50158"/>
    </source>
</evidence>
<accession>A0ABD1DY76</accession>
<evidence type="ECO:0000313" key="4">
    <source>
        <dbReference type="EMBL" id="KAL1404700.1"/>
    </source>
</evidence>
<evidence type="ECO:0000313" key="5">
    <source>
        <dbReference type="Proteomes" id="UP001562425"/>
    </source>
</evidence>
<sequence>MDHVYISDPCSLKEDEMEYEFCLRATPVRGGLRERQQNLRALLQKPEDPVEVHFSTYSLAEDLVKIPRQLKEMERCLDANLDDDCYSRLVHYHKRLRRYSPETEEHRQQRKALLDSIERLSRRYYNIDLAHVCRQVPLMRIHTVHSNLATATPGQLVQELVDLTTDFEEGAVGGILDDRPTRASSVSSTTTQRTLQPSLNPYTGTKPKASRDLLAAPVPAPRGQSSYNQWLSGFSPAATRQSELGRPMSNPQRWEQSAAAGVDNSTLAISEDQRRKAPPSVALREPCLNRRLGVRIHSRRSSSLNQGTWAVQQLHRPSWDVNRRFPDVQTLQGERYRRLPHQQCNIIEKWPKFTGGTNSVPVVDFLRQINIMCESYHISKQDLRMHAHLLFREGAAVWYTTYHDRFDSWETLETYLRLRYDNPNRDLITRDLLDKRKQRPNEPFGEYLEEIERLAQRLTRKMSHAELYYLVTKNMKMSYKRSLVLATIQSLDHLSQLCYKLDALDGLGGLQKASVHQVDMDEGAAEMDEELLNADVCAVHGRFKKLADSTGENRKPMCWNCRQTGHMWRECDQKKVYFCHVCGHTVRVLSEEIEALADTGASLSVISSLGLLNKLGLQIQPLRLQITTADGTPYQCLGYVNLPLSYESTTHVLPTIVVPEMKKDLILGVDFLNKFGFRLVGPRFSPLISGISSDLRGCVLCDFPKVNLPTSQRGCELGHDRLPAEHHDWPVRGRALPVRHADWPRGGDLAHLSTATQPRTLKL</sequence>
<dbReference type="GO" id="GO:0008270">
    <property type="term" value="F:zinc ion binding"/>
    <property type="evidence" value="ECO:0007669"/>
    <property type="project" value="UniProtKB-KW"/>
</dbReference>
<feature type="domain" description="CCHC-type" evidence="3">
    <location>
        <begin position="558"/>
        <end position="573"/>
    </location>
</feature>
<comment type="caution">
    <text evidence="4">The sequence shown here is derived from an EMBL/GenBank/DDBJ whole genome shotgun (WGS) entry which is preliminary data.</text>
</comment>
<dbReference type="Gene3D" id="4.10.60.10">
    <property type="entry name" value="Zinc finger, CCHC-type"/>
    <property type="match status" value="1"/>
</dbReference>
<keyword evidence="1" id="KW-0479">Metal-binding</keyword>
<dbReference type="Gene3D" id="2.40.70.10">
    <property type="entry name" value="Acid Proteases"/>
    <property type="match status" value="1"/>
</dbReference>
<dbReference type="Pfam" id="PF03732">
    <property type="entry name" value="Retrotrans_gag"/>
    <property type="match status" value="1"/>
</dbReference>
<dbReference type="InterPro" id="IPR021109">
    <property type="entry name" value="Peptidase_aspartic_dom_sf"/>
</dbReference>
<dbReference type="EMBL" id="JBEHCU010000111">
    <property type="protein sequence ID" value="KAL1404700.1"/>
    <property type="molecule type" value="Genomic_DNA"/>
</dbReference>